<keyword evidence="2" id="KW-0472">Membrane</keyword>
<feature type="transmembrane region" description="Helical" evidence="2">
    <location>
        <begin position="53"/>
        <end position="76"/>
    </location>
</feature>
<dbReference type="EMBL" id="JANAWD010000474">
    <property type="protein sequence ID" value="KAJ3478910.1"/>
    <property type="molecule type" value="Genomic_DNA"/>
</dbReference>
<accession>A0AAD5UVG9</accession>
<evidence type="ECO:0000256" key="2">
    <source>
        <dbReference type="SAM" id="Phobius"/>
    </source>
</evidence>
<proteinExistence type="predicted"/>
<feature type="domain" description="DUF7918" evidence="3">
    <location>
        <begin position="446"/>
        <end position="644"/>
    </location>
</feature>
<keyword evidence="2" id="KW-1133">Transmembrane helix</keyword>
<evidence type="ECO:0000256" key="1">
    <source>
        <dbReference type="SAM" id="MobiDB-lite"/>
    </source>
</evidence>
<dbReference type="Pfam" id="PF25534">
    <property type="entry name" value="DUF7918"/>
    <property type="match status" value="1"/>
</dbReference>
<name>A0AAD5UVG9_9APHY</name>
<feature type="compositionally biased region" description="Polar residues" evidence="1">
    <location>
        <begin position="758"/>
        <end position="772"/>
    </location>
</feature>
<dbReference type="AlphaFoldDB" id="A0AAD5UVG9"/>
<keyword evidence="5" id="KW-1185">Reference proteome</keyword>
<feature type="region of interest" description="Disordered" evidence="1">
    <location>
        <begin position="744"/>
        <end position="772"/>
    </location>
</feature>
<evidence type="ECO:0000313" key="5">
    <source>
        <dbReference type="Proteomes" id="UP001212997"/>
    </source>
</evidence>
<reference evidence="4" key="1">
    <citation type="submission" date="2022-07" db="EMBL/GenBank/DDBJ databases">
        <title>Genome Sequence of Physisporinus lineatus.</title>
        <authorList>
            <person name="Buettner E."/>
        </authorList>
    </citation>
    <scope>NUCLEOTIDE SEQUENCE</scope>
    <source>
        <strain evidence="4">VT162</strain>
    </source>
</reference>
<dbReference type="PANTHER" id="PTHR36223">
    <property type="entry name" value="BETA-LACTAMASE-TYPE TRANSPEPTIDASE FOLD DOMAIN CONTAINING PROTEIN"/>
    <property type="match status" value="1"/>
</dbReference>
<sequence length="772" mass="85524">MSSNTDRVSEVDKSLVEPLLPGVPTGTIESASDAELESLIAARRGPLARFKKILLLSLIVLFIIIIVVVVVVVVVVTKAKRRRVSWRPIPQPQEFCHQRAVWTTLDEYPAPGPAPRLRYVATTSFNFSRFDDSLYFTDGSLNSFGSNVHGAISFMTDADVPEDKINVDIIASYESREQFYRLGVCTVQRSFTKRGVGIFAPWWDTGNKRAYFQINVRFPLPKEGSNNPLFFNDVESRLPSFIHRVGDLQHAAQFHSFDISTVSTPIIVESLAANRISLRTSNANIRGYFNVTDDLSLNTSDGDITISGAMESDGLSECRTTIHSGGLLEANFTLYSTNVDHDRGIFSISTSTFNGPTDVVVSSAPIDHNLRFSANSCEGPLRIALPTTYEGPFSLISSGSSPVLKYDPNPVDPTGRGRNRTVEYYKRGPQPGDGPSLYFGMLHPRGFEVRVAIDEGDLEEYGTKVRDEASMSCYIASQVNKPFTLELKNNSDSDVTFRCFADGVWLAGKPCYPKETARARGVSSSKSSLRPFVFANVETSEETPESIDPSRMNALGTIVIKVRRIRCLGYRERKFTMPAILDGPLHEGSKKGGLARVTLGSEISHKPSGRVIVSEKIDPEDAPFVKFTFHYRPKEILQAQGIIPVAAETDQDELEQDIYASPPPESNKRKLDVDAPIPSPCKVARGDIRTSPVTSAPIEDDIKPVIKSEEDMVDDEEVALLEEQARLLKMQAENVRARLDRFRARSVHKQEQEDPSLESATIGSYQNPIEID</sequence>
<keyword evidence="2" id="KW-0812">Transmembrane</keyword>
<gene>
    <name evidence="4" type="ORF">NLI96_g9416</name>
</gene>
<evidence type="ECO:0000313" key="4">
    <source>
        <dbReference type="EMBL" id="KAJ3478910.1"/>
    </source>
</evidence>
<dbReference type="PANTHER" id="PTHR36223:SF1">
    <property type="entry name" value="TRANSCRIPTION ELONGATION FACTOR EAF N-TERMINAL DOMAIN-CONTAINING PROTEIN"/>
    <property type="match status" value="1"/>
</dbReference>
<feature type="region of interest" description="Disordered" evidence="1">
    <location>
        <begin position="658"/>
        <end position="687"/>
    </location>
</feature>
<organism evidence="4 5">
    <name type="scientific">Meripilus lineatus</name>
    <dbReference type="NCBI Taxonomy" id="2056292"/>
    <lineage>
        <taxon>Eukaryota</taxon>
        <taxon>Fungi</taxon>
        <taxon>Dikarya</taxon>
        <taxon>Basidiomycota</taxon>
        <taxon>Agaricomycotina</taxon>
        <taxon>Agaricomycetes</taxon>
        <taxon>Polyporales</taxon>
        <taxon>Meripilaceae</taxon>
        <taxon>Meripilus</taxon>
    </lineage>
</organism>
<dbReference type="Proteomes" id="UP001212997">
    <property type="component" value="Unassembled WGS sequence"/>
</dbReference>
<evidence type="ECO:0000259" key="3">
    <source>
        <dbReference type="Pfam" id="PF25534"/>
    </source>
</evidence>
<dbReference type="InterPro" id="IPR057678">
    <property type="entry name" value="DUF7918"/>
</dbReference>
<protein>
    <recommendedName>
        <fullName evidence="3">DUF7918 domain-containing protein</fullName>
    </recommendedName>
</protein>
<comment type="caution">
    <text evidence="4">The sequence shown here is derived from an EMBL/GenBank/DDBJ whole genome shotgun (WGS) entry which is preliminary data.</text>
</comment>